<keyword evidence="9" id="KW-1185">Reference proteome</keyword>
<feature type="transmembrane region" description="Helical" evidence="6">
    <location>
        <begin position="59"/>
        <end position="80"/>
    </location>
</feature>
<dbReference type="PANTHER" id="PTHR23505:SF79">
    <property type="entry name" value="PROTEIN SPINSTER"/>
    <property type="match status" value="1"/>
</dbReference>
<evidence type="ECO:0000313" key="9">
    <source>
        <dbReference type="Proteomes" id="UP000294980"/>
    </source>
</evidence>
<evidence type="ECO:0000313" key="8">
    <source>
        <dbReference type="EMBL" id="TCO78286.1"/>
    </source>
</evidence>
<dbReference type="PROSITE" id="PS50850">
    <property type="entry name" value="MFS"/>
    <property type="match status" value="1"/>
</dbReference>
<dbReference type="SUPFAM" id="SSF103473">
    <property type="entry name" value="MFS general substrate transporter"/>
    <property type="match status" value="1"/>
</dbReference>
<feature type="transmembrane region" description="Helical" evidence="6">
    <location>
        <begin position="398"/>
        <end position="417"/>
    </location>
</feature>
<dbReference type="Pfam" id="PF07690">
    <property type="entry name" value="MFS_1"/>
    <property type="match status" value="1"/>
</dbReference>
<evidence type="ECO:0000256" key="5">
    <source>
        <dbReference type="ARBA" id="ARBA00023136"/>
    </source>
</evidence>
<dbReference type="AlphaFoldDB" id="A0A4R2L3B3"/>
<evidence type="ECO:0000256" key="2">
    <source>
        <dbReference type="ARBA" id="ARBA00022448"/>
    </source>
</evidence>
<feature type="transmembrane region" description="Helical" evidence="6">
    <location>
        <begin position="298"/>
        <end position="319"/>
    </location>
</feature>
<reference evidence="8 9" key="1">
    <citation type="submission" date="2019-03" db="EMBL/GenBank/DDBJ databases">
        <title>Genomic Encyclopedia of Type Strains, Phase IV (KMG-IV): sequencing the most valuable type-strain genomes for metagenomic binning, comparative biology and taxonomic classification.</title>
        <authorList>
            <person name="Goeker M."/>
        </authorList>
    </citation>
    <scope>NUCLEOTIDE SEQUENCE [LARGE SCALE GENOMIC DNA]</scope>
    <source>
        <strain evidence="8 9">DSM 23344</strain>
    </source>
</reference>
<gene>
    <name evidence="8" type="ORF">EV688_10199</name>
</gene>
<feature type="transmembrane region" description="Helical" evidence="6">
    <location>
        <begin position="227"/>
        <end position="245"/>
    </location>
</feature>
<keyword evidence="3 6" id="KW-0812">Transmembrane</keyword>
<comment type="caution">
    <text evidence="8">The sequence shown here is derived from an EMBL/GenBank/DDBJ whole genome shotgun (WGS) entry which is preliminary data.</text>
</comment>
<dbReference type="EMBL" id="SLWX01000001">
    <property type="protein sequence ID" value="TCO78286.1"/>
    <property type="molecule type" value="Genomic_DNA"/>
</dbReference>
<dbReference type="CDD" id="cd17328">
    <property type="entry name" value="MFS_spinster_like"/>
    <property type="match status" value="1"/>
</dbReference>
<dbReference type="InterPro" id="IPR020846">
    <property type="entry name" value="MFS_dom"/>
</dbReference>
<sequence length="436" mass="46937">MNNNSHQRPADQYSAGYKRFVLVMLTLVYAFNFIDRQILVILQEPIKADMDLSDAQLGLLSGFTFAVIYVSAGIPIAYLADRSNRRNIIAVALTVWSGMTAVSGLVQNYGQLLLARVGVGLGEAGGSPPAHSMISDYYPPEQRGTALSFYSSGIYIGILLGYAFGGLLAEAFGWRAAFMVVGLPGILLAVVLLLTVREPPRGRWDAASREDHKPSFRETLALLRQRPAFWFIAMGCALTSYVSYGNGNFLPSLLIRNHGMSVADVGLVLSLVAGLSGAIGTFLGGYLGDRLGVNDKRWYVYVPIMGGIAAFIPYFYVILSENTTGVLVVLAGVSIVNSLYLGPSIAISHALVPPRMRAVTSAILFFVLNMIGLGLGPFLTGLASDLLAPVAGDQNLRYAMVITGSVGFIAILMFLIASRHLLADLEKTAQRERDNA</sequence>
<feature type="transmembrane region" description="Helical" evidence="6">
    <location>
        <begin position="265"/>
        <end position="286"/>
    </location>
</feature>
<feature type="domain" description="Major facilitator superfamily (MFS) profile" evidence="7">
    <location>
        <begin position="21"/>
        <end position="422"/>
    </location>
</feature>
<evidence type="ECO:0000259" key="7">
    <source>
        <dbReference type="PROSITE" id="PS50850"/>
    </source>
</evidence>
<dbReference type="InterPro" id="IPR036259">
    <property type="entry name" value="MFS_trans_sf"/>
</dbReference>
<organism evidence="8 9">
    <name type="scientific">Chromatocurvus halotolerans</name>
    <dbReference type="NCBI Taxonomy" id="1132028"/>
    <lineage>
        <taxon>Bacteria</taxon>
        <taxon>Pseudomonadati</taxon>
        <taxon>Pseudomonadota</taxon>
        <taxon>Gammaproteobacteria</taxon>
        <taxon>Cellvibrionales</taxon>
        <taxon>Halieaceae</taxon>
        <taxon>Chromatocurvus</taxon>
    </lineage>
</organism>
<dbReference type="RefSeq" id="WP_240624285.1">
    <property type="nucleotide sequence ID" value="NZ_QQSW01000006.1"/>
</dbReference>
<evidence type="ECO:0000256" key="6">
    <source>
        <dbReference type="SAM" id="Phobius"/>
    </source>
</evidence>
<keyword evidence="4 6" id="KW-1133">Transmembrane helix</keyword>
<dbReference type="PANTHER" id="PTHR23505">
    <property type="entry name" value="SPINSTER"/>
    <property type="match status" value="1"/>
</dbReference>
<dbReference type="GO" id="GO:0016020">
    <property type="term" value="C:membrane"/>
    <property type="evidence" value="ECO:0007669"/>
    <property type="project" value="UniProtKB-SubCell"/>
</dbReference>
<feature type="transmembrane region" description="Helical" evidence="6">
    <location>
        <begin position="358"/>
        <end position="378"/>
    </location>
</feature>
<protein>
    <submittedName>
        <fullName evidence="8">Putative MFS family arabinose efflux permease</fullName>
    </submittedName>
</protein>
<keyword evidence="2" id="KW-0813">Transport</keyword>
<evidence type="ECO:0000256" key="1">
    <source>
        <dbReference type="ARBA" id="ARBA00004141"/>
    </source>
</evidence>
<evidence type="ECO:0000256" key="4">
    <source>
        <dbReference type="ARBA" id="ARBA00022989"/>
    </source>
</evidence>
<name>A0A4R2L3B3_9GAMM</name>
<dbReference type="InterPro" id="IPR044770">
    <property type="entry name" value="MFS_spinster-like"/>
</dbReference>
<feature type="transmembrane region" description="Helical" evidence="6">
    <location>
        <begin position="20"/>
        <end position="39"/>
    </location>
</feature>
<dbReference type="GO" id="GO:0022857">
    <property type="term" value="F:transmembrane transporter activity"/>
    <property type="evidence" value="ECO:0007669"/>
    <property type="project" value="InterPro"/>
</dbReference>
<evidence type="ECO:0000256" key="3">
    <source>
        <dbReference type="ARBA" id="ARBA00022692"/>
    </source>
</evidence>
<feature type="transmembrane region" description="Helical" evidence="6">
    <location>
        <begin position="147"/>
        <end position="168"/>
    </location>
</feature>
<feature type="transmembrane region" description="Helical" evidence="6">
    <location>
        <begin position="174"/>
        <end position="194"/>
    </location>
</feature>
<proteinExistence type="predicted"/>
<comment type="subcellular location">
    <subcellularLocation>
        <location evidence="1">Membrane</location>
        <topology evidence="1">Multi-pass membrane protein</topology>
    </subcellularLocation>
</comment>
<feature type="transmembrane region" description="Helical" evidence="6">
    <location>
        <begin position="325"/>
        <end position="346"/>
    </location>
</feature>
<dbReference type="Proteomes" id="UP000294980">
    <property type="component" value="Unassembled WGS sequence"/>
</dbReference>
<keyword evidence="5 6" id="KW-0472">Membrane</keyword>
<accession>A0A4R2L3B3</accession>
<dbReference type="InterPro" id="IPR011701">
    <property type="entry name" value="MFS"/>
</dbReference>
<dbReference type="Gene3D" id="1.20.1250.20">
    <property type="entry name" value="MFS general substrate transporter like domains"/>
    <property type="match status" value="2"/>
</dbReference>